<keyword evidence="2" id="KW-1185">Reference proteome</keyword>
<reference evidence="1 2" key="1">
    <citation type="submission" date="2019-09" db="EMBL/GenBank/DDBJ databases">
        <title>Draft genome sequence of various Type strains from the CCUG.</title>
        <authorList>
            <person name="Pineiro-Iglesias B."/>
            <person name="Tunovic T."/>
            <person name="Unosson C."/>
            <person name="Inganas E."/>
            <person name="Ohlen M."/>
            <person name="Cardew S."/>
            <person name="Jensie-Markopoulos S."/>
            <person name="Salva-Serra F."/>
            <person name="Jaen-Luchoro D."/>
            <person name="Karlsson R."/>
            <person name="Svensson-Stadler L."/>
            <person name="Chun J."/>
            <person name="Moore E."/>
        </authorList>
    </citation>
    <scope>NUCLEOTIDE SEQUENCE [LARGE SCALE GENOMIC DNA]</scope>
    <source>
        <strain evidence="1 2">CCUG 56969T</strain>
    </source>
</reference>
<proteinExistence type="predicted"/>
<evidence type="ECO:0000313" key="1">
    <source>
        <dbReference type="EMBL" id="KAA8675520.1"/>
    </source>
</evidence>
<organism evidence="1 2">
    <name type="scientific">Vibrio gigantis</name>
    <dbReference type="NCBI Taxonomy" id="296199"/>
    <lineage>
        <taxon>Bacteria</taxon>
        <taxon>Pseudomonadati</taxon>
        <taxon>Pseudomonadota</taxon>
        <taxon>Gammaproteobacteria</taxon>
        <taxon>Vibrionales</taxon>
        <taxon>Vibrionaceae</taxon>
        <taxon>Vibrio</taxon>
    </lineage>
</organism>
<accession>A0A5M9NXB4</accession>
<gene>
    <name evidence="1" type="ORF">F4W18_12910</name>
</gene>
<dbReference type="AlphaFoldDB" id="A0A5M9NXB4"/>
<dbReference type="RefSeq" id="WP_081231393.1">
    <property type="nucleotide sequence ID" value="NZ_AP025494.1"/>
</dbReference>
<name>A0A5M9NXB4_9VIBR</name>
<sequence>MPRNIPISKFADFILFYKINGKVKQKKFEDTEAENVYRYARSFPQGIAWKIRQLPSQQQV</sequence>
<comment type="caution">
    <text evidence="1">The sequence shown here is derived from an EMBL/GenBank/DDBJ whole genome shotgun (WGS) entry which is preliminary data.</text>
</comment>
<dbReference type="EMBL" id="VXJS01000007">
    <property type="protein sequence ID" value="KAA8675520.1"/>
    <property type="molecule type" value="Genomic_DNA"/>
</dbReference>
<dbReference type="Proteomes" id="UP000322521">
    <property type="component" value="Unassembled WGS sequence"/>
</dbReference>
<protein>
    <submittedName>
        <fullName evidence="1">Uncharacterized protein</fullName>
    </submittedName>
</protein>
<evidence type="ECO:0000313" key="2">
    <source>
        <dbReference type="Proteomes" id="UP000322521"/>
    </source>
</evidence>